<dbReference type="InterPro" id="IPR011257">
    <property type="entry name" value="DNA_glycosylase"/>
</dbReference>
<evidence type="ECO:0000256" key="4">
    <source>
        <dbReference type="ARBA" id="ARBA00022485"/>
    </source>
</evidence>
<keyword evidence="4" id="KW-0004">4Fe-4S</keyword>
<dbReference type="Pfam" id="PF15628">
    <property type="entry name" value="RRM_DME"/>
    <property type="match status" value="1"/>
</dbReference>
<feature type="domain" description="HhH-GPD" evidence="11">
    <location>
        <begin position="996"/>
        <end position="1166"/>
    </location>
</feature>
<dbReference type="Gene3D" id="1.10.1670.10">
    <property type="entry name" value="Helix-hairpin-Helix base-excision DNA repair enzymes (C-terminal)"/>
    <property type="match status" value="1"/>
</dbReference>
<dbReference type="Gene3D" id="1.10.340.30">
    <property type="entry name" value="Hypothetical protein, domain 2"/>
    <property type="match status" value="1"/>
</dbReference>
<dbReference type="Proteomes" id="UP000694864">
    <property type="component" value="Chromosome 5"/>
</dbReference>
<evidence type="ECO:0000256" key="2">
    <source>
        <dbReference type="ARBA" id="ARBA00004123"/>
    </source>
</evidence>
<keyword evidence="9" id="KW-0539">Nucleus</keyword>
<evidence type="ECO:0000313" key="12">
    <source>
        <dbReference type="Proteomes" id="UP000694864"/>
    </source>
</evidence>
<dbReference type="InterPro" id="IPR023170">
    <property type="entry name" value="HhH_base_excis_C"/>
</dbReference>
<reference evidence="13" key="2">
    <citation type="submission" date="2025-08" db="UniProtKB">
        <authorList>
            <consortium name="RefSeq"/>
        </authorList>
    </citation>
    <scope>IDENTIFICATION</scope>
    <source>
        <tissue evidence="13">Leaf</tissue>
    </source>
</reference>
<evidence type="ECO:0000313" key="13">
    <source>
        <dbReference type="RefSeq" id="XP_010509463.1"/>
    </source>
</evidence>
<evidence type="ECO:0000256" key="9">
    <source>
        <dbReference type="ARBA" id="ARBA00023242"/>
    </source>
</evidence>
<feature type="region of interest" description="Disordered" evidence="10">
    <location>
        <begin position="1"/>
        <end position="27"/>
    </location>
</feature>
<keyword evidence="8" id="KW-0238">DNA-binding</keyword>
<protein>
    <submittedName>
        <fullName evidence="13">Protein ROS1-like isoform X1</fullName>
    </submittedName>
</protein>
<comment type="cofactor">
    <cofactor evidence="1">
        <name>[4Fe-4S] cluster</name>
        <dbReference type="ChEBI" id="CHEBI:49883"/>
    </cofactor>
</comment>
<comment type="subcellular location">
    <subcellularLocation>
        <location evidence="2">Nucleus</location>
    </subcellularLocation>
</comment>
<evidence type="ECO:0000256" key="7">
    <source>
        <dbReference type="ARBA" id="ARBA00023014"/>
    </source>
</evidence>
<dbReference type="SMART" id="SM00525">
    <property type="entry name" value="FES"/>
    <property type="match status" value="1"/>
</dbReference>
<feature type="compositionally biased region" description="Low complexity" evidence="10">
    <location>
        <begin position="13"/>
        <end position="27"/>
    </location>
</feature>
<keyword evidence="6" id="KW-0408">Iron</keyword>
<evidence type="ECO:0000256" key="5">
    <source>
        <dbReference type="ARBA" id="ARBA00022723"/>
    </source>
</evidence>
<reference evidence="12" key="1">
    <citation type="journal article" date="2014" name="Nat. Commun.">
        <title>The emerging biofuel crop Camelina sativa retains a highly undifferentiated hexaploid genome structure.</title>
        <authorList>
            <person name="Kagale S."/>
            <person name="Koh C."/>
            <person name="Nixon J."/>
            <person name="Bollina V."/>
            <person name="Clarke W.E."/>
            <person name="Tuteja R."/>
            <person name="Spillane C."/>
            <person name="Robinson S.J."/>
            <person name="Links M.G."/>
            <person name="Clarke C."/>
            <person name="Higgins E.E."/>
            <person name="Huebert T."/>
            <person name="Sharpe A.G."/>
            <person name="Parkin I.A."/>
        </authorList>
    </citation>
    <scope>NUCLEOTIDE SEQUENCE [LARGE SCALE GENOMIC DNA]</scope>
    <source>
        <strain evidence="12">cv. DH55</strain>
    </source>
</reference>
<keyword evidence="5" id="KW-0479">Metal-binding</keyword>
<dbReference type="InterPro" id="IPR044811">
    <property type="entry name" value="DME/ROS1"/>
</dbReference>
<evidence type="ECO:0000256" key="8">
    <source>
        <dbReference type="ARBA" id="ARBA00023125"/>
    </source>
</evidence>
<evidence type="ECO:0000256" key="3">
    <source>
        <dbReference type="ARBA" id="ARBA00005646"/>
    </source>
</evidence>
<feature type="region of interest" description="Disordered" evidence="10">
    <location>
        <begin position="225"/>
        <end position="299"/>
    </location>
</feature>
<gene>
    <name evidence="13" type="primary">LOC104785876</name>
</gene>
<proteinExistence type="inferred from homology"/>
<dbReference type="InterPro" id="IPR003265">
    <property type="entry name" value="HhH-GPD_domain"/>
</dbReference>
<sequence>MEEQRRREESFSIQQQQQQPPWMMIPQTPTVDPIYPYTVVEEEHSHRIQVEERGFDMSGLDHLSFGDLLALSNTRPVYFSGQNSWPCNALETTRAYDSGLMISDDFSPICTNTLEEQAHWNQLEERRLDMSGLDQLSFGDFLALSNNAPVYFSDQTTPWASNPLERNSEIMQQVNEAVDCLSTVSNDVASVYFSAQTPTRNTEIMQKANEAVEILSSMSNKVAEQIIKTPDKPKRKKHRPKVVREAKPKKAPKPPAPKKSVVANGQESKTPRRKYVRKKVKVNKDQESTPVEPSAAVESSTCAKKLCRRVLDFEPENGDETQSAPREKMLGSINQGSKDCLLSSPSTTKRKRSQGKRKDSEPKKNGSNQEGVDLSIQAAKEPTCRDLSLSGIQYDDVCDYQKMRWLYFLNLQQEGIRSEHICSTSFVGQQRKDVSAFDYNCYGFTSQLSADTVLTTQEKREGICQGRQQFEFNVLPDKIDTPVKTTGSKKKRVTKSKKLQTNQKNLLPNHCQFPASYSGLSQDEHWKQPNLVEAISEQLRILDINREICENAIFPYSVKSQENQLVPYGGGPGAIVPVTPVKKRRPRPKVDLDDETEKVWRLLLENINSEGIDGSDEKKAKWWEEERNVFRGRADSFIARMHLVQGDRRFTPWKGSIVDSVVGVFLTQNVSDHLSSSAFMSLASEFPVTSVPSSNFDVRTSSTPSIQITYLDSEESLSSPPGHSQCSVTLKNTEPDEEKDYVHSNETSRSSSEIASSAHESVCKTTDSKMYVESDRKGSSVEVGKTDQECLFLNLFPSEDSALTFQRSMVSDTPQNKERPGSSSEISLEGEYRTSYLKLLLGVQGSQEESNQKSQYDNSVSSNHGSFQVSSNMSPGDCSSEVKNLQSLKSSDDSYGPYCSYQQDGDVLNCQKLELPERCLKKHKGSFQIPDLNESTSCLDVIEDTETPPCPGSRPLEDSSCKELNPIDDTTLNAKGKKVLKQKKEAFDWDSLRREAQVREGKREKSTRTMDSVDWEAIRTADVSVVAETIKKRGMNHMLAERIQSFLNRLVNEHGSIDLEWLRDIPPDKAKEYLLSFRGLGLKSVECVRLLTLHHLAFPVDTNVARIAVRLGWVPLQPLPESLQLHLLEMYPILESIQKYLWPRLCKLDQKTLYELHYQMITFGKVFCTKSKPNCNACPMRGECRHFASAFASARLALPGTEKYMGTPEKNPSPLYLPEPLHREQGSEVVNHSEPANKVKFCEPIIEEPASPEPESAQVSITDIEDAFFEDPEEIPTIRLNTDAFTSNLKKIMEHNKELQVGNMSTALVALTAEAASLPMPKLKNISQLRTEHQVYELPDSHPLLAELEKREPDDPCSYLLAIWTPGETADSIEPAVSRCISQANGKLCDEETCFSCNNIKEARSQTVRGTILIPCRTAMRGSFPLNGTYFQVNEVFADHASSLDPIDVPREWLWDLHRRTVYFGTSIPTIFKGLPTETIQQCFWRGYVCVRGFDRKTRGPKPLIARLHFPVSKMKSRANESSKFASK</sequence>
<dbReference type="PANTHER" id="PTHR46213">
    <property type="entry name" value="TRANSCRIPTIONAL ACTIVATOR DEMETER"/>
    <property type="match status" value="1"/>
</dbReference>
<evidence type="ECO:0000259" key="11">
    <source>
        <dbReference type="SMART" id="SM00478"/>
    </source>
</evidence>
<name>A0ABM0Z2E6_CAMSA</name>
<dbReference type="InterPro" id="IPR028925">
    <property type="entry name" value="RRM_DME"/>
</dbReference>
<feature type="compositionally biased region" description="Polar residues" evidence="10">
    <location>
        <begin position="847"/>
        <end position="874"/>
    </location>
</feature>
<evidence type="ECO:0000256" key="10">
    <source>
        <dbReference type="SAM" id="MobiDB-lite"/>
    </source>
</evidence>
<dbReference type="Pfam" id="PF15629">
    <property type="entry name" value="Perm-CXXC"/>
    <property type="match status" value="1"/>
</dbReference>
<feature type="compositionally biased region" description="Polar residues" evidence="10">
    <location>
        <begin position="712"/>
        <end position="732"/>
    </location>
</feature>
<evidence type="ECO:0000256" key="1">
    <source>
        <dbReference type="ARBA" id="ARBA00001966"/>
    </source>
</evidence>
<accession>A0ABM0Z2E6</accession>
<feature type="region of interest" description="Disordered" evidence="10">
    <location>
        <begin position="316"/>
        <end position="375"/>
    </location>
</feature>
<dbReference type="GeneID" id="104785876"/>
<dbReference type="InterPro" id="IPR028924">
    <property type="entry name" value="Perm-CXXC"/>
</dbReference>
<feature type="compositionally biased region" description="Basic residues" evidence="10">
    <location>
        <begin position="271"/>
        <end position="281"/>
    </location>
</feature>
<keyword evidence="7" id="KW-0411">Iron-sulfur</keyword>
<comment type="similarity">
    <text evidence="3">Belongs to the DNA glycosylase family. DEMETER subfamily.</text>
</comment>
<evidence type="ECO:0000256" key="6">
    <source>
        <dbReference type="ARBA" id="ARBA00023004"/>
    </source>
</evidence>
<feature type="region of interest" description="Disordered" evidence="10">
    <location>
        <begin position="712"/>
        <end position="767"/>
    </location>
</feature>
<dbReference type="SMART" id="SM00478">
    <property type="entry name" value="ENDO3c"/>
    <property type="match status" value="1"/>
</dbReference>
<dbReference type="SUPFAM" id="SSF48150">
    <property type="entry name" value="DNA-glycosylase"/>
    <property type="match status" value="1"/>
</dbReference>
<dbReference type="CDD" id="cd00056">
    <property type="entry name" value="ENDO3c"/>
    <property type="match status" value="1"/>
</dbReference>
<feature type="region of interest" description="Disordered" evidence="10">
    <location>
        <begin position="847"/>
        <end position="881"/>
    </location>
</feature>
<feature type="compositionally biased region" description="Low complexity" evidence="10">
    <location>
        <begin position="744"/>
        <end position="760"/>
    </location>
</feature>
<organism evidence="12 13">
    <name type="scientific">Camelina sativa</name>
    <name type="common">False flax</name>
    <name type="synonym">Myagrum sativum</name>
    <dbReference type="NCBI Taxonomy" id="90675"/>
    <lineage>
        <taxon>Eukaryota</taxon>
        <taxon>Viridiplantae</taxon>
        <taxon>Streptophyta</taxon>
        <taxon>Embryophyta</taxon>
        <taxon>Tracheophyta</taxon>
        <taxon>Spermatophyta</taxon>
        <taxon>Magnoliopsida</taxon>
        <taxon>eudicotyledons</taxon>
        <taxon>Gunneridae</taxon>
        <taxon>Pentapetalae</taxon>
        <taxon>rosids</taxon>
        <taxon>malvids</taxon>
        <taxon>Brassicales</taxon>
        <taxon>Brassicaceae</taxon>
        <taxon>Camelineae</taxon>
        <taxon>Camelina</taxon>
    </lineage>
</organism>
<feature type="compositionally biased region" description="Basic and acidic residues" evidence="10">
    <location>
        <begin position="1"/>
        <end position="10"/>
    </location>
</feature>
<dbReference type="InterPro" id="IPR003651">
    <property type="entry name" value="Endonuclease3_FeS-loop_motif"/>
</dbReference>
<keyword evidence="12" id="KW-1185">Reference proteome</keyword>
<dbReference type="PANTHER" id="PTHR46213:SF13">
    <property type="entry name" value="DEMETER-LIKE PROTEIN 2-RELATED"/>
    <property type="match status" value="1"/>
</dbReference>
<feature type="compositionally biased region" description="Polar residues" evidence="10">
    <location>
        <begin position="332"/>
        <end position="347"/>
    </location>
</feature>
<feature type="region of interest" description="Disordered" evidence="10">
    <location>
        <begin position="809"/>
        <end position="828"/>
    </location>
</feature>
<dbReference type="RefSeq" id="XP_010509463.1">
    <property type="nucleotide sequence ID" value="XM_010511161.2"/>
</dbReference>